<evidence type="ECO:0000256" key="4">
    <source>
        <dbReference type="PROSITE-ProRule" id="PRU00175"/>
    </source>
</evidence>
<dbReference type="AlphaFoldDB" id="A0A067M6B3"/>
<feature type="domain" description="RING-type" evidence="6">
    <location>
        <begin position="187"/>
        <end position="228"/>
    </location>
</feature>
<feature type="region of interest" description="Disordered" evidence="5">
    <location>
        <begin position="136"/>
        <end position="174"/>
    </location>
</feature>
<organism evidence="7 8">
    <name type="scientific">Botryobasidium botryosum (strain FD-172 SS1)</name>
    <dbReference type="NCBI Taxonomy" id="930990"/>
    <lineage>
        <taxon>Eukaryota</taxon>
        <taxon>Fungi</taxon>
        <taxon>Dikarya</taxon>
        <taxon>Basidiomycota</taxon>
        <taxon>Agaricomycotina</taxon>
        <taxon>Agaricomycetes</taxon>
        <taxon>Cantharellales</taxon>
        <taxon>Botryobasidiaceae</taxon>
        <taxon>Botryobasidium</taxon>
    </lineage>
</organism>
<feature type="region of interest" description="Disordered" evidence="5">
    <location>
        <begin position="1"/>
        <end position="43"/>
    </location>
</feature>
<dbReference type="GO" id="GO:0008270">
    <property type="term" value="F:zinc ion binding"/>
    <property type="evidence" value="ECO:0007669"/>
    <property type="project" value="UniProtKB-KW"/>
</dbReference>
<name>A0A067M6B3_BOTB1</name>
<dbReference type="InterPro" id="IPR018957">
    <property type="entry name" value="Znf_C3HC4_RING-type"/>
</dbReference>
<evidence type="ECO:0000256" key="5">
    <source>
        <dbReference type="SAM" id="MobiDB-lite"/>
    </source>
</evidence>
<gene>
    <name evidence="7" type="ORF">BOTBODRAFT_649264</name>
</gene>
<feature type="region of interest" description="Disordered" evidence="5">
    <location>
        <begin position="59"/>
        <end position="96"/>
    </location>
</feature>
<keyword evidence="8" id="KW-1185">Reference proteome</keyword>
<protein>
    <recommendedName>
        <fullName evidence="6">RING-type domain-containing protein</fullName>
    </recommendedName>
</protein>
<dbReference type="PROSITE" id="PS50089">
    <property type="entry name" value="ZF_RING_2"/>
    <property type="match status" value="1"/>
</dbReference>
<feature type="compositionally biased region" description="Low complexity" evidence="5">
    <location>
        <begin position="31"/>
        <end position="41"/>
    </location>
</feature>
<evidence type="ECO:0000313" key="8">
    <source>
        <dbReference type="Proteomes" id="UP000027195"/>
    </source>
</evidence>
<dbReference type="InParanoid" id="A0A067M6B3"/>
<dbReference type="InterPro" id="IPR013083">
    <property type="entry name" value="Znf_RING/FYVE/PHD"/>
</dbReference>
<proteinExistence type="predicted"/>
<reference evidence="8" key="1">
    <citation type="journal article" date="2014" name="Proc. Natl. Acad. Sci. U.S.A.">
        <title>Extensive sampling of basidiomycete genomes demonstrates inadequacy of the white-rot/brown-rot paradigm for wood decay fungi.</title>
        <authorList>
            <person name="Riley R."/>
            <person name="Salamov A.A."/>
            <person name="Brown D.W."/>
            <person name="Nagy L.G."/>
            <person name="Floudas D."/>
            <person name="Held B.W."/>
            <person name="Levasseur A."/>
            <person name="Lombard V."/>
            <person name="Morin E."/>
            <person name="Otillar R."/>
            <person name="Lindquist E.A."/>
            <person name="Sun H."/>
            <person name="LaButti K.M."/>
            <person name="Schmutz J."/>
            <person name="Jabbour D."/>
            <person name="Luo H."/>
            <person name="Baker S.E."/>
            <person name="Pisabarro A.G."/>
            <person name="Walton J.D."/>
            <person name="Blanchette R.A."/>
            <person name="Henrissat B."/>
            <person name="Martin F."/>
            <person name="Cullen D."/>
            <person name="Hibbett D.S."/>
            <person name="Grigoriev I.V."/>
        </authorList>
    </citation>
    <scope>NUCLEOTIDE SEQUENCE [LARGE SCALE GENOMIC DNA]</scope>
    <source>
        <strain evidence="8">FD-172 SS1</strain>
    </source>
</reference>
<dbReference type="EMBL" id="KL198108">
    <property type="protein sequence ID" value="KDQ07382.1"/>
    <property type="molecule type" value="Genomic_DNA"/>
</dbReference>
<sequence length="300" mass="33316">MPTVSTSQSNRPGVDEYDEYDDPPFVRGEVSPSSDSSAESSYWDDDAAFLEELHAVMTRREAAVSSQRPDQEPPALEHHTSLPIPRSPPPSSSVIPSSVEALAAPITVAATLPIDQGQLPTVNSASEPLDALRFQESSPTLSGSSMPSTSNIQPQKRTRSPSPNVKGKEQEKPDAASVLETYEEYMICPIVATQALVPCGHVMCGPCITTWINTLPHRNVHAECPSCRTRLSERPTVPSLHTDSMIEHHLNVLGMTGVGGWETNDTLDGEDGWGRKRREWEERWRFWRESQQRQHRRILM</sequence>
<feature type="compositionally biased region" description="Polar residues" evidence="5">
    <location>
        <begin position="1"/>
        <end position="11"/>
    </location>
</feature>
<dbReference type="OrthoDB" id="6105938at2759"/>
<evidence type="ECO:0000259" key="6">
    <source>
        <dbReference type="PROSITE" id="PS50089"/>
    </source>
</evidence>
<evidence type="ECO:0000256" key="2">
    <source>
        <dbReference type="ARBA" id="ARBA00022771"/>
    </source>
</evidence>
<feature type="compositionally biased region" description="Polar residues" evidence="5">
    <location>
        <begin position="151"/>
        <end position="163"/>
    </location>
</feature>
<dbReference type="SUPFAM" id="SSF57850">
    <property type="entry name" value="RING/U-box"/>
    <property type="match status" value="1"/>
</dbReference>
<accession>A0A067M6B3</accession>
<dbReference type="InterPro" id="IPR001841">
    <property type="entry name" value="Znf_RING"/>
</dbReference>
<dbReference type="Gene3D" id="3.30.40.10">
    <property type="entry name" value="Zinc/RING finger domain, C3HC4 (zinc finger)"/>
    <property type="match status" value="1"/>
</dbReference>
<dbReference type="STRING" id="930990.A0A067M6B3"/>
<dbReference type="Pfam" id="PF00097">
    <property type="entry name" value="zf-C3HC4"/>
    <property type="match status" value="1"/>
</dbReference>
<feature type="compositionally biased region" description="Basic and acidic residues" evidence="5">
    <location>
        <begin position="69"/>
        <end position="80"/>
    </location>
</feature>
<evidence type="ECO:0000256" key="3">
    <source>
        <dbReference type="ARBA" id="ARBA00022833"/>
    </source>
</evidence>
<dbReference type="HOGENOM" id="CLU_927473_0_0_1"/>
<keyword evidence="3" id="KW-0862">Zinc</keyword>
<evidence type="ECO:0000256" key="1">
    <source>
        <dbReference type="ARBA" id="ARBA00022723"/>
    </source>
</evidence>
<dbReference type="Proteomes" id="UP000027195">
    <property type="component" value="Unassembled WGS sequence"/>
</dbReference>
<evidence type="ECO:0000313" key="7">
    <source>
        <dbReference type="EMBL" id="KDQ07382.1"/>
    </source>
</evidence>
<feature type="compositionally biased region" description="Low complexity" evidence="5">
    <location>
        <begin position="137"/>
        <end position="150"/>
    </location>
</feature>
<dbReference type="InterPro" id="IPR017907">
    <property type="entry name" value="Znf_RING_CS"/>
</dbReference>
<dbReference type="PROSITE" id="PS00518">
    <property type="entry name" value="ZF_RING_1"/>
    <property type="match status" value="1"/>
</dbReference>
<keyword evidence="1" id="KW-0479">Metal-binding</keyword>
<keyword evidence="2 4" id="KW-0863">Zinc-finger</keyword>